<keyword evidence="2" id="KW-1185">Reference proteome</keyword>
<dbReference type="AlphaFoldDB" id="A0A7I8KE84"/>
<dbReference type="OrthoDB" id="348976at2759"/>
<dbReference type="PANTHER" id="PTHR34123:SF4">
    <property type="entry name" value="PHOSPHORIBOSYLTRANSFERASE-LIKE PROTEIN, PUTATIVE (DUF2358)-RELATED"/>
    <property type="match status" value="1"/>
</dbReference>
<dbReference type="Pfam" id="PF10184">
    <property type="entry name" value="DUF2358"/>
    <property type="match status" value="1"/>
</dbReference>
<evidence type="ECO:0000313" key="2">
    <source>
        <dbReference type="Proteomes" id="UP000663760"/>
    </source>
</evidence>
<proteinExistence type="predicted"/>
<organism evidence="1 2">
    <name type="scientific">Spirodela intermedia</name>
    <name type="common">Intermediate duckweed</name>
    <dbReference type="NCBI Taxonomy" id="51605"/>
    <lineage>
        <taxon>Eukaryota</taxon>
        <taxon>Viridiplantae</taxon>
        <taxon>Streptophyta</taxon>
        <taxon>Embryophyta</taxon>
        <taxon>Tracheophyta</taxon>
        <taxon>Spermatophyta</taxon>
        <taxon>Magnoliopsida</taxon>
        <taxon>Liliopsida</taxon>
        <taxon>Araceae</taxon>
        <taxon>Lemnoideae</taxon>
        <taxon>Spirodela</taxon>
    </lineage>
</organism>
<dbReference type="InterPro" id="IPR018790">
    <property type="entry name" value="DUF2358"/>
</dbReference>
<sequence length="220" mass="25318">MAGIHVAAVLPPARRLRGTMGRRRFRCCGSIGRNRREEETPRLLKTAVSGVTELLRLFQAPPRQQRGDNWGREGKPLVRDVEDVVSILRSDYDQAYFLTGKFTSKIYAENCLFEDPTIKFYGTDKYSQNLDLLVPFFERPSLILENIEKVEDGERKFILAAWKLRTFLRLPWRPLISIGGTTTYDLDNDFKIVRHAERWDVSALQAVGQIFLPSSIVNDQ</sequence>
<name>A0A7I8KE84_SPIIN</name>
<dbReference type="SUPFAM" id="SSF54427">
    <property type="entry name" value="NTF2-like"/>
    <property type="match status" value="1"/>
</dbReference>
<dbReference type="InterPro" id="IPR032710">
    <property type="entry name" value="NTF2-like_dom_sf"/>
</dbReference>
<dbReference type="EMBL" id="LR746267">
    <property type="protein sequence ID" value="CAA7395398.1"/>
    <property type="molecule type" value="Genomic_DNA"/>
</dbReference>
<evidence type="ECO:0000313" key="1">
    <source>
        <dbReference type="EMBL" id="CAA7395398.1"/>
    </source>
</evidence>
<reference evidence="1" key="1">
    <citation type="submission" date="2020-02" db="EMBL/GenBank/DDBJ databases">
        <authorList>
            <person name="Scholz U."/>
            <person name="Mascher M."/>
            <person name="Fiebig A."/>
        </authorList>
    </citation>
    <scope>NUCLEOTIDE SEQUENCE</scope>
</reference>
<dbReference type="PANTHER" id="PTHR34123">
    <property type="entry name" value="OS04G0578200 PROTEIN"/>
    <property type="match status" value="1"/>
</dbReference>
<protein>
    <submittedName>
        <fullName evidence="1">Uncharacterized protein</fullName>
    </submittedName>
</protein>
<dbReference type="Proteomes" id="UP000663760">
    <property type="component" value="Chromosome 4"/>
</dbReference>
<gene>
    <name evidence="1" type="ORF">SI8410_04006059</name>
</gene>
<accession>A0A7I8KE84</accession>